<proteinExistence type="inferred from homology"/>
<keyword evidence="5 6" id="KW-0472">Membrane</keyword>
<comment type="subcellular location">
    <subcellularLocation>
        <location evidence="6">Cell membrane</location>
        <topology evidence="6">Multi-pass membrane protein</topology>
    </subcellularLocation>
    <subcellularLocation>
        <location evidence="1">Membrane</location>
        <topology evidence="1">Multi-pass membrane protein</topology>
    </subcellularLocation>
</comment>
<dbReference type="InterPro" id="IPR000515">
    <property type="entry name" value="MetI-like"/>
</dbReference>
<dbReference type="CDD" id="cd06261">
    <property type="entry name" value="TM_PBP2"/>
    <property type="match status" value="1"/>
</dbReference>
<dbReference type="PANTHER" id="PTHR43839:SF3">
    <property type="entry name" value="OLIGOPEPTIDE ABC TRANSPORTER, PERMEASE PROTEIN"/>
    <property type="match status" value="1"/>
</dbReference>
<dbReference type="RefSeq" id="WP_049692977.1">
    <property type="nucleotide sequence ID" value="NZ_CP016540.2"/>
</dbReference>
<dbReference type="Proteomes" id="UP000053354">
    <property type="component" value="Chromosome"/>
</dbReference>
<dbReference type="GO" id="GO:0055085">
    <property type="term" value="P:transmembrane transport"/>
    <property type="evidence" value="ECO:0007669"/>
    <property type="project" value="InterPro"/>
</dbReference>
<dbReference type="GO" id="GO:0005886">
    <property type="term" value="C:plasma membrane"/>
    <property type="evidence" value="ECO:0007669"/>
    <property type="project" value="UniProtKB-SubCell"/>
</dbReference>
<keyword evidence="3 6" id="KW-0812">Transmembrane</keyword>
<feature type="transmembrane region" description="Helical" evidence="6">
    <location>
        <begin position="77"/>
        <end position="100"/>
    </location>
</feature>
<evidence type="ECO:0000313" key="9">
    <source>
        <dbReference type="Proteomes" id="UP000053354"/>
    </source>
</evidence>
<dbReference type="KEGG" id="pll:I858_010485"/>
<feature type="transmembrane region" description="Helical" evidence="6">
    <location>
        <begin position="150"/>
        <end position="170"/>
    </location>
</feature>
<gene>
    <name evidence="8" type="ORF">I858_010485</name>
</gene>
<dbReference type="PANTHER" id="PTHR43839">
    <property type="entry name" value="OPPC IN A BINDING PROTEIN-DEPENDENT TRANSPORT SYSTEM"/>
    <property type="match status" value="1"/>
</dbReference>
<dbReference type="STRING" id="1302659.I858_010485"/>
<keyword evidence="9" id="KW-1185">Reference proteome</keyword>
<dbReference type="OrthoDB" id="2351941at2"/>
<feature type="domain" description="ABC transmembrane type-1" evidence="7">
    <location>
        <begin position="79"/>
        <end position="291"/>
    </location>
</feature>
<evidence type="ECO:0000256" key="3">
    <source>
        <dbReference type="ARBA" id="ARBA00022692"/>
    </source>
</evidence>
<protein>
    <submittedName>
        <fullName evidence="8">Peptide ABC transporter permease</fullName>
    </submittedName>
</protein>
<feature type="transmembrane region" description="Helical" evidence="6">
    <location>
        <begin position="209"/>
        <end position="233"/>
    </location>
</feature>
<dbReference type="EMBL" id="CP016540">
    <property type="protein sequence ID" value="ANU27416.1"/>
    <property type="molecule type" value="Genomic_DNA"/>
</dbReference>
<keyword evidence="2 6" id="KW-0813">Transport</keyword>
<accession>A0A1B1S2K1</accession>
<evidence type="ECO:0000256" key="6">
    <source>
        <dbReference type="RuleBase" id="RU363032"/>
    </source>
</evidence>
<dbReference type="Gene3D" id="1.10.3720.10">
    <property type="entry name" value="MetI-like"/>
    <property type="match status" value="1"/>
</dbReference>
<dbReference type="InterPro" id="IPR035906">
    <property type="entry name" value="MetI-like_sf"/>
</dbReference>
<sequence>MWKQPLFVVGFSMLAFFLFGSFAYEWLFGNVPRQVFFIKENGRVVEGLPISPKWTYPFGTDQYGYDMLGKIMIGAKYTIMATLAIAALRILLAIPLGFLLSTYLRRHQNWISGFIDSMHYIPLTLLAYFVLTPVLWMPEEGFSTTMWERIFIQVVIMALLTMPIVSVLIANESALLYKKEYVLASKTLGAGRFRIIRFHLLPQMREKIVVLYGQQVIETFVILAHLGLLNLFLGGTKVSYDPMFGDPPMSIAYEWAGLFGSSFRYLLGSPWLPLTPVLFISLSILAVSFMMEEYVRSKNPKVKKRMQAKKKDAVVEWNREQLREKMVLLKAHKKNEPS</sequence>
<feature type="transmembrane region" description="Helical" evidence="6">
    <location>
        <begin position="271"/>
        <end position="291"/>
    </location>
</feature>
<reference evidence="8" key="1">
    <citation type="submission" date="2016-10" db="EMBL/GenBank/DDBJ databases">
        <authorList>
            <person name="See-Too W.S."/>
        </authorList>
    </citation>
    <scope>NUCLEOTIDE SEQUENCE</scope>
    <source>
        <strain evidence="8">L10.15</strain>
    </source>
</reference>
<evidence type="ECO:0000313" key="8">
    <source>
        <dbReference type="EMBL" id="ANU27416.1"/>
    </source>
</evidence>
<comment type="similarity">
    <text evidence="6">Belongs to the binding-protein-dependent transport system permease family.</text>
</comment>
<organism evidence="8 9">
    <name type="scientific">Planococcus versutus</name>
    <dbReference type="NCBI Taxonomy" id="1302659"/>
    <lineage>
        <taxon>Bacteria</taxon>
        <taxon>Bacillati</taxon>
        <taxon>Bacillota</taxon>
        <taxon>Bacilli</taxon>
        <taxon>Bacillales</taxon>
        <taxon>Caryophanaceae</taxon>
        <taxon>Planococcus</taxon>
    </lineage>
</organism>
<dbReference type="Pfam" id="PF00528">
    <property type="entry name" value="BPD_transp_1"/>
    <property type="match status" value="1"/>
</dbReference>
<evidence type="ECO:0000256" key="2">
    <source>
        <dbReference type="ARBA" id="ARBA00022448"/>
    </source>
</evidence>
<name>A0A1B1S2K1_9BACL</name>
<evidence type="ECO:0000259" key="7">
    <source>
        <dbReference type="PROSITE" id="PS50928"/>
    </source>
</evidence>
<evidence type="ECO:0000256" key="1">
    <source>
        <dbReference type="ARBA" id="ARBA00004141"/>
    </source>
</evidence>
<dbReference type="AlphaFoldDB" id="A0A1B1S2K1"/>
<evidence type="ECO:0000256" key="4">
    <source>
        <dbReference type="ARBA" id="ARBA00022989"/>
    </source>
</evidence>
<keyword evidence="4 6" id="KW-1133">Transmembrane helix</keyword>
<feature type="transmembrane region" description="Helical" evidence="6">
    <location>
        <begin position="120"/>
        <end position="138"/>
    </location>
</feature>
<evidence type="ECO:0000256" key="5">
    <source>
        <dbReference type="ARBA" id="ARBA00023136"/>
    </source>
</evidence>
<dbReference type="SUPFAM" id="SSF161098">
    <property type="entry name" value="MetI-like"/>
    <property type="match status" value="1"/>
</dbReference>
<dbReference type="PROSITE" id="PS50928">
    <property type="entry name" value="ABC_TM1"/>
    <property type="match status" value="1"/>
</dbReference>